<feature type="region of interest" description="Disordered" evidence="9">
    <location>
        <begin position="109"/>
        <end position="137"/>
    </location>
</feature>
<dbReference type="PIRSF" id="PIRSF003153">
    <property type="entry name" value="ATF2_CRE-BP1"/>
    <property type="match status" value="1"/>
</dbReference>
<organism evidence="11 12">
    <name type="scientific">Acipenser ruthenus</name>
    <name type="common">Sterlet sturgeon</name>
    <dbReference type="NCBI Taxonomy" id="7906"/>
    <lineage>
        <taxon>Eukaryota</taxon>
        <taxon>Metazoa</taxon>
        <taxon>Chordata</taxon>
        <taxon>Craniata</taxon>
        <taxon>Vertebrata</taxon>
        <taxon>Euteleostomi</taxon>
        <taxon>Actinopterygii</taxon>
        <taxon>Chondrostei</taxon>
        <taxon>Acipenseriformes</taxon>
        <taxon>Acipenseridae</taxon>
        <taxon>Acipenser</taxon>
    </lineage>
</organism>
<evidence type="ECO:0000313" key="12">
    <source>
        <dbReference type="Proteomes" id="UP000289886"/>
    </source>
</evidence>
<evidence type="ECO:0000256" key="1">
    <source>
        <dbReference type="ARBA" id="ARBA00004123"/>
    </source>
</evidence>
<comment type="caution">
    <text evidence="11">The sequence shown here is derived from an EMBL/GenBank/DDBJ whole genome shotgun (WGS) entry which is preliminary data.</text>
</comment>
<evidence type="ECO:0000256" key="9">
    <source>
        <dbReference type="SAM" id="MobiDB-lite"/>
    </source>
</evidence>
<keyword evidence="3 7" id="KW-0238">DNA-binding</keyword>
<dbReference type="GO" id="GO:0003677">
    <property type="term" value="F:DNA binding"/>
    <property type="evidence" value="ECO:0007669"/>
    <property type="project" value="UniProtKB-UniRule"/>
</dbReference>
<dbReference type="Proteomes" id="UP000289886">
    <property type="component" value="Unassembled WGS sequence"/>
</dbReference>
<evidence type="ECO:0000256" key="4">
    <source>
        <dbReference type="ARBA" id="ARBA00023159"/>
    </source>
</evidence>
<proteinExistence type="inferred from homology"/>
<dbReference type="InterPro" id="IPR051027">
    <property type="entry name" value="bZIP_transcription_factors"/>
</dbReference>
<feature type="compositionally biased region" description="Polar residues" evidence="9">
    <location>
        <begin position="271"/>
        <end position="289"/>
    </location>
</feature>
<dbReference type="PROSITE" id="PS50217">
    <property type="entry name" value="BZIP"/>
    <property type="match status" value="1"/>
</dbReference>
<gene>
    <name evidence="11" type="ORF">EOD39_7460</name>
</gene>
<feature type="region of interest" description="Disordered" evidence="9">
    <location>
        <begin position="419"/>
        <end position="459"/>
    </location>
</feature>
<evidence type="ECO:0000259" key="10">
    <source>
        <dbReference type="PROSITE" id="PS50217"/>
    </source>
</evidence>
<keyword evidence="8" id="KW-0175">Coiled coil</keyword>
<reference evidence="11 12" key="1">
    <citation type="submission" date="2019-01" db="EMBL/GenBank/DDBJ databases">
        <title>Draft Genome and Complete Hox-Cluster Characterization of the Sterlet Sturgeon (Acipenser ruthenus).</title>
        <authorList>
            <person name="Wei Q."/>
        </authorList>
    </citation>
    <scope>NUCLEOTIDE SEQUENCE [LARGE SCALE GENOMIC DNA]</scope>
    <source>
        <strain evidence="11">WHYD16114868_AA</strain>
        <tissue evidence="11">Blood</tissue>
    </source>
</reference>
<comment type="similarity">
    <text evidence="7">Belongs to the bZIP family.</text>
</comment>
<dbReference type="InterPro" id="IPR046347">
    <property type="entry name" value="bZIP_sf"/>
</dbReference>
<evidence type="ECO:0000256" key="8">
    <source>
        <dbReference type="SAM" id="Coils"/>
    </source>
</evidence>
<protein>
    <submittedName>
        <fullName evidence="11">Cyclic AMP-dependent transcription factor ATF-2</fullName>
    </submittedName>
</protein>
<dbReference type="InterPro" id="IPR016378">
    <property type="entry name" value="TF_CRE-BP1-typ"/>
</dbReference>
<keyword evidence="2 7" id="KW-0805">Transcription regulation</keyword>
<dbReference type="GO" id="GO:0005634">
    <property type="term" value="C:nucleus"/>
    <property type="evidence" value="ECO:0007669"/>
    <property type="project" value="UniProtKB-SubCell"/>
</dbReference>
<feature type="compositionally biased region" description="Polar residues" evidence="9">
    <location>
        <begin position="297"/>
        <end position="310"/>
    </location>
</feature>
<name>A0A444U739_ACIRT</name>
<dbReference type="EMBL" id="SCEB01215182">
    <property type="protein sequence ID" value="RXM30889.1"/>
    <property type="molecule type" value="Genomic_DNA"/>
</dbReference>
<evidence type="ECO:0000256" key="2">
    <source>
        <dbReference type="ARBA" id="ARBA00023015"/>
    </source>
</evidence>
<dbReference type="GO" id="GO:0003700">
    <property type="term" value="F:DNA-binding transcription factor activity"/>
    <property type="evidence" value="ECO:0007669"/>
    <property type="project" value="UniProtKB-UniRule"/>
</dbReference>
<accession>A0A444U739</accession>
<keyword evidence="6 7" id="KW-0539">Nucleus</keyword>
<dbReference type="PROSITE" id="PS00036">
    <property type="entry name" value="BZIP_BASIC"/>
    <property type="match status" value="1"/>
</dbReference>
<evidence type="ECO:0000313" key="11">
    <source>
        <dbReference type="EMBL" id="RXM30889.1"/>
    </source>
</evidence>
<evidence type="ECO:0000256" key="6">
    <source>
        <dbReference type="ARBA" id="ARBA00023242"/>
    </source>
</evidence>
<comment type="subcellular location">
    <subcellularLocation>
        <location evidence="1 7">Nucleus</location>
    </subcellularLocation>
</comment>
<dbReference type="CDD" id="cd12192">
    <property type="entry name" value="GCN4_cent"/>
    <property type="match status" value="1"/>
</dbReference>
<evidence type="ECO:0000256" key="5">
    <source>
        <dbReference type="ARBA" id="ARBA00023163"/>
    </source>
</evidence>
<feature type="compositionally biased region" description="Basic and acidic residues" evidence="9">
    <location>
        <begin position="341"/>
        <end position="358"/>
    </location>
</feature>
<dbReference type="Pfam" id="PF00170">
    <property type="entry name" value="bZIP_1"/>
    <property type="match status" value="1"/>
</dbReference>
<dbReference type="SUPFAM" id="SSF57959">
    <property type="entry name" value="Leucine zipper domain"/>
    <property type="match status" value="1"/>
</dbReference>
<keyword evidence="12" id="KW-1185">Reference proteome</keyword>
<keyword evidence="5 7" id="KW-0804">Transcription</keyword>
<dbReference type="CDD" id="cd14687">
    <property type="entry name" value="bZIP_ATF2"/>
    <property type="match status" value="1"/>
</dbReference>
<dbReference type="InterPro" id="IPR004827">
    <property type="entry name" value="bZIP"/>
</dbReference>
<evidence type="ECO:0000256" key="3">
    <source>
        <dbReference type="ARBA" id="ARBA00023125"/>
    </source>
</evidence>
<evidence type="ECO:0000256" key="7">
    <source>
        <dbReference type="PIRNR" id="PIRNR003153"/>
    </source>
</evidence>
<dbReference type="FunFam" id="1.20.5.170:FF:000010">
    <property type="entry name" value="Cyclic AMP-dependent transcription factor ATF-2"/>
    <property type="match status" value="1"/>
</dbReference>
<dbReference type="AlphaFoldDB" id="A0A444U739"/>
<feature type="region of interest" description="Disordered" evidence="9">
    <location>
        <begin position="271"/>
        <end position="368"/>
    </location>
</feature>
<feature type="compositionally biased region" description="Low complexity" evidence="9">
    <location>
        <begin position="450"/>
        <end position="459"/>
    </location>
</feature>
<keyword evidence="4 7" id="KW-0010">Activator</keyword>
<dbReference type="Gene3D" id="1.20.5.170">
    <property type="match status" value="1"/>
</dbReference>
<dbReference type="SMART" id="SM00338">
    <property type="entry name" value="BRLZ"/>
    <property type="match status" value="1"/>
</dbReference>
<feature type="domain" description="BZIP" evidence="10">
    <location>
        <begin position="347"/>
        <end position="410"/>
    </location>
</feature>
<dbReference type="PANTHER" id="PTHR19304">
    <property type="entry name" value="CYCLIC-AMP RESPONSE ELEMENT BINDING PROTEIN"/>
    <property type="match status" value="1"/>
</dbReference>
<sequence length="496" mass="53717">MQVRAGSRALYRPLSASVLSRPEVRTGERFTNEDHLAVHKHKHEMTLKFGPAHQTPTPTRFLKNCEEVGLFNELASPFEHDFKKIAEEDIKKMPLDLSPLATPIVRNKTGEPSAVEKTHQGSPLPHPESTTSDDKEVSLQQIAHPTSTIVRPASLQVPNVLLSSSDANVVIQQALPSPTSSTVITQVPSANRPIVPISGSFPVLLQLPNGQTMPVAIPATIANTSVHMPTTIPLVTVVPNVPGIPGPSSPQPVQSEAKMRLKAALTQQQHLQVTNGETVTGQSSSTVRTQPEEACLQSLQQPATSTTETPVCTARVQKKLKASPAQPPQHTQSTGGRRRRGMSDDPDEKRRKFLERNRAAATRCRQKRKVWVQSLEKKAEDMSSVNGQLQNEVTQLRNEVAQLKQLLLAHKDCPVTAMQKKSGYHNADKDDSSEDISVPSSPQKEAIQHSSVSTSNGVSSTSLAATVLTQMADQSTEPMKTLIVAAPPSQSQPSGS</sequence>
<feature type="coiled-coil region" evidence="8">
    <location>
        <begin position="372"/>
        <end position="406"/>
    </location>
</feature>